<keyword evidence="5" id="KW-1133">Transmembrane helix</keyword>
<dbReference type="GO" id="GO:0035269">
    <property type="term" value="P:protein O-linked glycosylation via mannose"/>
    <property type="evidence" value="ECO:0007669"/>
    <property type="project" value="TreeGrafter"/>
</dbReference>
<dbReference type="STRING" id="50990.A0A4Y7QAQ1"/>
<keyword evidence="8" id="KW-0732">Signal</keyword>
<dbReference type="AlphaFoldDB" id="A0A4Y7QAQ1"/>
<evidence type="ECO:0000256" key="6">
    <source>
        <dbReference type="ARBA" id="ARBA00023136"/>
    </source>
</evidence>
<evidence type="ECO:0000256" key="3">
    <source>
        <dbReference type="ARBA" id="ARBA00022679"/>
    </source>
</evidence>
<evidence type="ECO:0000256" key="1">
    <source>
        <dbReference type="ARBA" id="ARBA00004167"/>
    </source>
</evidence>
<dbReference type="Pfam" id="PF04577">
    <property type="entry name" value="Glyco_transf_61"/>
    <property type="match status" value="1"/>
</dbReference>
<dbReference type="GO" id="GO:0016020">
    <property type="term" value="C:membrane"/>
    <property type="evidence" value="ECO:0007669"/>
    <property type="project" value="UniProtKB-SubCell"/>
</dbReference>
<evidence type="ECO:0000256" key="4">
    <source>
        <dbReference type="ARBA" id="ARBA00022692"/>
    </source>
</evidence>
<feature type="signal peptide" evidence="8">
    <location>
        <begin position="1"/>
        <end position="23"/>
    </location>
</feature>
<evidence type="ECO:0000259" key="9">
    <source>
        <dbReference type="Pfam" id="PF04577"/>
    </source>
</evidence>
<dbReference type="PANTHER" id="PTHR20961:SF38">
    <property type="entry name" value="PROTEIN O-LINKED-MANNOSE BETA-1,4-N-ACETYLGLUCOSAMINYLTRANSFERASE 2"/>
    <property type="match status" value="1"/>
</dbReference>
<keyword evidence="4" id="KW-0812">Transmembrane</keyword>
<reference evidence="10 11" key="1">
    <citation type="submission" date="2018-06" db="EMBL/GenBank/DDBJ databases">
        <title>A transcriptomic atlas of mushroom development highlights an independent origin of complex multicellularity.</title>
        <authorList>
            <consortium name="DOE Joint Genome Institute"/>
            <person name="Krizsan K."/>
            <person name="Almasi E."/>
            <person name="Merenyi Z."/>
            <person name="Sahu N."/>
            <person name="Viragh M."/>
            <person name="Koszo T."/>
            <person name="Mondo S."/>
            <person name="Kiss B."/>
            <person name="Balint B."/>
            <person name="Kues U."/>
            <person name="Barry K."/>
            <person name="Hegedus J.C."/>
            <person name="Henrissat B."/>
            <person name="Johnson J."/>
            <person name="Lipzen A."/>
            <person name="Ohm R."/>
            <person name="Nagy I."/>
            <person name="Pangilinan J."/>
            <person name="Yan J."/>
            <person name="Xiong Y."/>
            <person name="Grigoriev I.V."/>
            <person name="Hibbett D.S."/>
            <person name="Nagy L.G."/>
        </authorList>
    </citation>
    <scope>NUCLEOTIDE SEQUENCE [LARGE SCALE GENOMIC DNA]</scope>
    <source>
        <strain evidence="10 11">SZMC22713</strain>
    </source>
</reference>
<evidence type="ECO:0000256" key="8">
    <source>
        <dbReference type="SAM" id="SignalP"/>
    </source>
</evidence>
<keyword evidence="2" id="KW-0328">Glycosyltransferase</keyword>
<evidence type="ECO:0000256" key="7">
    <source>
        <dbReference type="ARBA" id="ARBA00023180"/>
    </source>
</evidence>
<comment type="subcellular location">
    <subcellularLocation>
        <location evidence="1">Membrane</location>
        <topology evidence="1">Single-pass membrane protein</topology>
    </subcellularLocation>
</comment>
<evidence type="ECO:0000313" key="11">
    <source>
        <dbReference type="Proteomes" id="UP000294933"/>
    </source>
</evidence>
<keyword evidence="3" id="KW-0808">Transferase</keyword>
<gene>
    <name evidence="10" type="ORF">BD410DRAFT_786558</name>
</gene>
<dbReference type="GO" id="GO:0097363">
    <property type="term" value="F:protein O-acetylglucosaminyltransferase activity"/>
    <property type="evidence" value="ECO:0007669"/>
    <property type="project" value="TreeGrafter"/>
</dbReference>
<feature type="domain" description="Glycosyltransferase 61 catalytic" evidence="9">
    <location>
        <begin position="186"/>
        <end position="417"/>
    </location>
</feature>
<feature type="chain" id="PRO_5021450587" description="Glycosyltransferase 61 catalytic domain-containing protein" evidence="8">
    <location>
        <begin position="24"/>
        <end position="500"/>
    </location>
</feature>
<keyword evidence="7" id="KW-0325">Glycoprotein</keyword>
<dbReference type="InterPro" id="IPR007657">
    <property type="entry name" value="Glycosyltransferase_61"/>
</dbReference>
<dbReference type="Proteomes" id="UP000294933">
    <property type="component" value="Unassembled WGS sequence"/>
</dbReference>
<proteinExistence type="predicted"/>
<evidence type="ECO:0000256" key="2">
    <source>
        <dbReference type="ARBA" id="ARBA00022676"/>
    </source>
</evidence>
<sequence length="500" mass="57361">MKRIPTRLPLLVCTLVLFGLYFARHASENPTRHETYVKPIPPIRRPVVQEHLEVEEPRSPEPVEPVAPFVDNAFRVPPVTWKAFPPETNVVTHAPGWTVFDNVYALNGTLFVVTSNPLTIPDLKFIISTGIPLLHGKDQPAKRLPTDREIRVITPMQASSLFGDSAVRLSGPSWLVNDPNQYIPHYYHWAAELFLGLWRAYASLALDFTPDGRTSLPPPSRLIFTRISPNEWRDPALLNPWMTRAAFPSLSMEFEDDWTDRSQTHRPYMFERLLVADRSAAEHGESFKKTWRTASQAFELSASKYFWEPVRRNVLDFSGLAAEWVNGPNPGALHRRQQFVVTYISRQGWGRRELLQEHHERLVHELMKLKNQFGIEVNVAEMDKLTRAQQFQLAGRTTIMMGVHGNGLTALLWMRPTPQSTVIEFFCPEGLAFDYEYTTRALGMVHYGVWNDEIFTRPNVPQWPNYPEDFQGTDIPLNGGVVAELVKHRLGLDENDDTYR</sequence>
<dbReference type="EMBL" id="ML170168">
    <property type="protein sequence ID" value="TDL23890.1"/>
    <property type="molecule type" value="Genomic_DNA"/>
</dbReference>
<protein>
    <recommendedName>
        <fullName evidence="9">Glycosyltransferase 61 catalytic domain-containing protein</fullName>
    </recommendedName>
</protein>
<dbReference type="PANTHER" id="PTHR20961">
    <property type="entry name" value="GLYCOSYLTRANSFERASE"/>
    <property type="match status" value="1"/>
</dbReference>
<keyword evidence="6" id="KW-0472">Membrane</keyword>
<dbReference type="InterPro" id="IPR049625">
    <property type="entry name" value="Glyco_transf_61_cat"/>
</dbReference>
<dbReference type="OrthoDB" id="529273at2759"/>
<dbReference type="GO" id="GO:0005783">
    <property type="term" value="C:endoplasmic reticulum"/>
    <property type="evidence" value="ECO:0007669"/>
    <property type="project" value="TreeGrafter"/>
</dbReference>
<dbReference type="VEuPathDB" id="FungiDB:BD410DRAFT_786558"/>
<evidence type="ECO:0000313" key="10">
    <source>
        <dbReference type="EMBL" id="TDL23890.1"/>
    </source>
</evidence>
<organism evidence="10 11">
    <name type="scientific">Rickenella mellea</name>
    <dbReference type="NCBI Taxonomy" id="50990"/>
    <lineage>
        <taxon>Eukaryota</taxon>
        <taxon>Fungi</taxon>
        <taxon>Dikarya</taxon>
        <taxon>Basidiomycota</taxon>
        <taxon>Agaricomycotina</taxon>
        <taxon>Agaricomycetes</taxon>
        <taxon>Hymenochaetales</taxon>
        <taxon>Rickenellaceae</taxon>
        <taxon>Rickenella</taxon>
    </lineage>
</organism>
<keyword evidence="11" id="KW-1185">Reference proteome</keyword>
<accession>A0A4Y7QAQ1</accession>
<name>A0A4Y7QAQ1_9AGAM</name>
<evidence type="ECO:0000256" key="5">
    <source>
        <dbReference type="ARBA" id="ARBA00022989"/>
    </source>
</evidence>